<gene>
    <name evidence="7" type="ORF">RND71_015052</name>
</gene>
<reference evidence="7" key="1">
    <citation type="submission" date="2023-12" db="EMBL/GenBank/DDBJ databases">
        <title>Genome assembly of Anisodus tanguticus.</title>
        <authorList>
            <person name="Wang Y.-J."/>
        </authorList>
    </citation>
    <scope>NUCLEOTIDE SEQUENCE</scope>
    <source>
        <strain evidence="7">KB-2021</strain>
        <tissue evidence="7">Leaf</tissue>
    </source>
</reference>
<evidence type="ECO:0000256" key="2">
    <source>
        <dbReference type="ARBA" id="ARBA00023015"/>
    </source>
</evidence>
<dbReference type="GO" id="GO:0005634">
    <property type="term" value="C:nucleus"/>
    <property type="evidence" value="ECO:0007669"/>
    <property type="project" value="UniProtKB-SubCell"/>
</dbReference>
<accession>A0AAE1SCT8</accession>
<dbReference type="InterPro" id="IPR001005">
    <property type="entry name" value="SANT/Myb"/>
</dbReference>
<name>A0AAE1SCT8_9SOLA</name>
<feature type="compositionally biased region" description="Acidic residues" evidence="5">
    <location>
        <begin position="20"/>
        <end position="40"/>
    </location>
</feature>
<proteinExistence type="predicted"/>
<dbReference type="NCBIfam" id="TIGR01557">
    <property type="entry name" value="myb_SHAQKYF"/>
    <property type="match status" value="1"/>
</dbReference>
<dbReference type="GO" id="GO:0000976">
    <property type="term" value="F:transcription cis-regulatory region binding"/>
    <property type="evidence" value="ECO:0007669"/>
    <property type="project" value="UniProtKB-ARBA"/>
</dbReference>
<comment type="caution">
    <text evidence="7">The sequence shown here is derived from an EMBL/GenBank/DDBJ whole genome shotgun (WGS) entry which is preliminary data.</text>
</comment>
<dbReference type="AlphaFoldDB" id="A0AAE1SCT8"/>
<dbReference type="EMBL" id="JAVYJV010000007">
    <property type="protein sequence ID" value="KAK4367172.1"/>
    <property type="molecule type" value="Genomic_DNA"/>
</dbReference>
<dbReference type="Proteomes" id="UP001291623">
    <property type="component" value="Unassembled WGS sequence"/>
</dbReference>
<keyword evidence="3" id="KW-0804">Transcription</keyword>
<dbReference type="GO" id="GO:0003700">
    <property type="term" value="F:DNA-binding transcription factor activity"/>
    <property type="evidence" value="ECO:0007669"/>
    <property type="project" value="InterPro"/>
</dbReference>
<organism evidence="7 8">
    <name type="scientific">Anisodus tanguticus</name>
    <dbReference type="NCBI Taxonomy" id="243964"/>
    <lineage>
        <taxon>Eukaryota</taxon>
        <taxon>Viridiplantae</taxon>
        <taxon>Streptophyta</taxon>
        <taxon>Embryophyta</taxon>
        <taxon>Tracheophyta</taxon>
        <taxon>Spermatophyta</taxon>
        <taxon>Magnoliopsida</taxon>
        <taxon>eudicotyledons</taxon>
        <taxon>Gunneridae</taxon>
        <taxon>Pentapetalae</taxon>
        <taxon>asterids</taxon>
        <taxon>lamiids</taxon>
        <taxon>Solanales</taxon>
        <taxon>Solanaceae</taxon>
        <taxon>Solanoideae</taxon>
        <taxon>Hyoscyameae</taxon>
        <taxon>Anisodus</taxon>
    </lineage>
</organism>
<protein>
    <recommendedName>
        <fullName evidence="6">HTH myb-type domain-containing protein</fullName>
    </recommendedName>
</protein>
<dbReference type="SUPFAM" id="SSF46689">
    <property type="entry name" value="Homeodomain-like"/>
    <property type="match status" value="1"/>
</dbReference>
<evidence type="ECO:0000256" key="5">
    <source>
        <dbReference type="SAM" id="MobiDB-lite"/>
    </source>
</evidence>
<evidence type="ECO:0000256" key="4">
    <source>
        <dbReference type="ARBA" id="ARBA00023242"/>
    </source>
</evidence>
<keyword evidence="2" id="KW-0805">Transcription regulation</keyword>
<dbReference type="InterPro" id="IPR009057">
    <property type="entry name" value="Homeodomain-like_sf"/>
</dbReference>
<dbReference type="PROSITE" id="PS51294">
    <property type="entry name" value="HTH_MYB"/>
    <property type="match status" value="1"/>
</dbReference>
<keyword evidence="4" id="KW-0539">Nucleus</keyword>
<evidence type="ECO:0000313" key="8">
    <source>
        <dbReference type="Proteomes" id="UP001291623"/>
    </source>
</evidence>
<evidence type="ECO:0000259" key="6">
    <source>
        <dbReference type="PROSITE" id="PS51294"/>
    </source>
</evidence>
<dbReference type="PANTHER" id="PTHR31314:SF52">
    <property type="entry name" value="HTH MYB-TYPE DOMAIN-CONTAINING PROTEIN"/>
    <property type="match status" value="1"/>
</dbReference>
<feature type="domain" description="HTH myb-type" evidence="6">
    <location>
        <begin position="75"/>
        <end position="135"/>
    </location>
</feature>
<dbReference type="InterPro" id="IPR046955">
    <property type="entry name" value="PHR1-like"/>
</dbReference>
<dbReference type="PANTHER" id="PTHR31314">
    <property type="entry name" value="MYB FAMILY TRANSCRIPTION FACTOR PHL7-LIKE"/>
    <property type="match status" value="1"/>
</dbReference>
<evidence type="ECO:0000256" key="1">
    <source>
        <dbReference type="ARBA" id="ARBA00004123"/>
    </source>
</evidence>
<feature type="region of interest" description="Disordered" evidence="5">
    <location>
        <begin position="1"/>
        <end position="77"/>
    </location>
</feature>
<dbReference type="InterPro" id="IPR006447">
    <property type="entry name" value="Myb_dom_plants"/>
</dbReference>
<feature type="compositionally biased region" description="Low complexity" evidence="5">
    <location>
        <begin position="47"/>
        <end position="57"/>
    </location>
</feature>
<dbReference type="Pfam" id="PF00249">
    <property type="entry name" value="Myb_DNA-binding"/>
    <property type="match status" value="1"/>
</dbReference>
<keyword evidence="8" id="KW-1185">Reference proteome</keyword>
<dbReference type="FunFam" id="1.10.10.60:FF:000002">
    <property type="entry name" value="Myb family transcription factor"/>
    <property type="match status" value="1"/>
</dbReference>
<dbReference type="Gene3D" id="1.10.10.60">
    <property type="entry name" value="Homeodomain-like"/>
    <property type="match status" value="1"/>
</dbReference>
<dbReference type="InterPro" id="IPR017930">
    <property type="entry name" value="Myb_dom"/>
</dbReference>
<sequence>MKGGSSSTEDSKSSPKNQIEFEEEDEEEEEEEEEDDLETEENNKAKGTTGTSSSNSTVEENGKKTNSGSVRQYVRSKTPRLRWTPELHLRFIHAVERLGGQDRATPKLVLQLMNIKGLSIAHVKSHLQMYRSKKTADPNQTVSTDGRFLIENGDHHIFNLTQLPRLQGFNQTSSSTLRYENALWNRQVSNSMYNPYNMNIGGGSSISTKHGFASHINGHSSHGQLFPWNKTLEIEKNQNRRQFLQNQRFWPTQIGESSAKQNLLMTLPFDKNRDKDEIITQFNMREQKMMTQLRTNNSLSSREKGWMTEEVAGTTTTRSTSNKRKIQDSEINLDLNLSLKTTRDDNDDRQKRLKAEQVGNLLSLSLFSSNTTSVDEENNAKKASTLDLTL</sequence>
<comment type="subcellular location">
    <subcellularLocation>
        <location evidence="1">Nucleus</location>
    </subcellularLocation>
</comment>
<dbReference type="GO" id="GO:0010597">
    <property type="term" value="P:green leaf volatile biosynthetic process"/>
    <property type="evidence" value="ECO:0007669"/>
    <property type="project" value="UniProtKB-ARBA"/>
</dbReference>
<evidence type="ECO:0000313" key="7">
    <source>
        <dbReference type="EMBL" id="KAK4367172.1"/>
    </source>
</evidence>
<evidence type="ECO:0000256" key="3">
    <source>
        <dbReference type="ARBA" id="ARBA00023163"/>
    </source>
</evidence>